<accession>A0A2Z4XFZ9</accession>
<dbReference type="AlphaFoldDB" id="A0A2Z4XFZ9"/>
<dbReference type="EMBL" id="MH171092">
    <property type="protein sequence ID" value="AXA20087.1"/>
    <property type="molecule type" value="Genomic_DNA"/>
</dbReference>
<reference evidence="1" key="1">
    <citation type="journal article" date="2018" name="Nat. Commun.">
        <title>An antifungal polyketide associated with horizontally acquired genes supports symbiont-mediated defense in Lagria villosa beetles.</title>
        <authorList>
            <person name="Florez L.V."/>
            <person name="Scherlach K."/>
            <person name="Miller I.J."/>
            <person name="Rodrigues A."/>
            <person name="Kwan J.C."/>
            <person name="Hertweck C."/>
            <person name="Kaltenpoth M."/>
        </authorList>
    </citation>
    <scope>NUCLEOTIDE SEQUENCE</scope>
    <source>
        <strain evidence="1">Lv-StB</strain>
    </source>
</reference>
<name>A0A2Z4XFZ9_BURGA</name>
<protein>
    <submittedName>
        <fullName evidence="1">Competence protein ComEC</fullName>
    </submittedName>
</protein>
<organism evidence="1">
    <name type="scientific">Burkholderia gladioli</name>
    <name type="common">Pseudomonas marginata</name>
    <name type="synonym">Phytomonas marginata</name>
    <dbReference type="NCBI Taxonomy" id="28095"/>
    <lineage>
        <taxon>Bacteria</taxon>
        <taxon>Pseudomonadati</taxon>
        <taxon>Pseudomonadota</taxon>
        <taxon>Betaproteobacteria</taxon>
        <taxon>Burkholderiales</taxon>
        <taxon>Burkholderiaceae</taxon>
        <taxon>Burkholderia</taxon>
    </lineage>
</organism>
<evidence type="ECO:0000313" key="1">
    <source>
        <dbReference type="EMBL" id="AXA20087.1"/>
    </source>
</evidence>
<sequence length="64" mass="6874">MAPTGIILGDTNGLRISLVCNPFVSPKIMPVGAIASSRSIYATIPLAMDGPVYWILWTDNPSNR</sequence>
<proteinExistence type="predicted"/>